<evidence type="ECO:0000256" key="3">
    <source>
        <dbReference type="PROSITE-ProRule" id="PRU00221"/>
    </source>
</evidence>
<organism evidence="6 7">
    <name type="scientific">Trichosporon asahii var. asahii (strain ATCC 90039 / CBS 2479 / JCM 2466 / KCTC 7840 / NBRC 103889/ NCYC 2677 / UAMH 7654)</name>
    <name type="common">Yeast</name>
    <dbReference type="NCBI Taxonomy" id="1186058"/>
    <lineage>
        <taxon>Eukaryota</taxon>
        <taxon>Fungi</taxon>
        <taxon>Dikarya</taxon>
        <taxon>Basidiomycota</taxon>
        <taxon>Agaricomycotina</taxon>
        <taxon>Tremellomycetes</taxon>
        <taxon>Trichosporonales</taxon>
        <taxon>Trichosporonaceae</taxon>
        <taxon>Trichosporon</taxon>
    </lineage>
</organism>
<dbReference type="PROSITE" id="PS50294">
    <property type="entry name" value="WD_REPEATS_REGION"/>
    <property type="match status" value="3"/>
</dbReference>
<dbReference type="HOGENOM" id="CLU_000288_57_20_1"/>
<feature type="compositionally biased region" description="Low complexity" evidence="4">
    <location>
        <begin position="440"/>
        <end position="451"/>
    </location>
</feature>
<sequence length="524" mass="57550">MEVDLDDLNDERERAQNAALHEQLERKKRMRRMAVPTDDRKVRERLRAFGEPITLFGEGPGDRRDRLKIIQESYEREKGAPLEVDSSDSSDDDDDEFYTEGSEDLLKARRAIARYSLSRARRRLAKQRIEVNMPLSKIVNVRKEVYSDLRTFNVLGSQFGDDRPLSTIRFSPNSKLILTTSWTGATKIWDLPNLNQVSVHKGHEEKISGGDWHPDATIGLSPEAVNFATGGGEGTVKLWSLNSEKPLASLEGHLARVGRVAFHPSGAFVGSAGFDGTWRLWDVATQKELLIQEGHSKEVIALAFQDDGALVSSAGFDGIGRVWDLRTGRTAMVLDGHAKEILSMDFAPNGFQLATGSGDNTIRIWDLRALKTQDTIPAHNSSVADLRFYRAANENPFIPLDAPIDTTSLPDASVKTNGASADDVSGDKPEQDDSKMDVDNAANGSSAATSASSTELSRSGLFLVSAGFDGHVRAWSADEWRLVRDLATDAGKVMSADVSRDGKFIASASYSRSFHLFGGEHSLE</sequence>
<gene>
    <name evidence="6" type="ORF">A1Q1_01450</name>
</gene>
<dbReference type="GO" id="GO:0046540">
    <property type="term" value="C:U4/U6 x U5 tri-snRNP complex"/>
    <property type="evidence" value="ECO:0007669"/>
    <property type="project" value="TreeGrafter"/>
</dbReference>
<dbReference type="FunFam" id="2.130.10.10:FF:001211">
    <property type="entry name" value="CBN-PRP-4 protein"/>
    <property type="match status" value="1"/>
</dbReference>
<feature type="repeat" description="WD" evidence="3">
    <location>
        <begin position="292"/>
        <end position="333"/>
    </location>
</feature>
<feature type="repeat" description="WD" evidence="3">
    <location>
        <begin position="217"/>
        <end position="249"/>
    </location>
</feature>
<feature type="repeat" description="WD" evidence="3">
    <location>
        <begin position="334"/>
        <end position="375"/>
    </location>
</feature>
<dbReference type="InterPro" id="IPR015943">
    <property type="entry name" value="WD40/YVTN_repeat-like_dom_sf"/>
</dbReference>
<feature type="compositionally biased region" description="Polar residues" evidence="4">
    <location>
        <begin position="409"/>
        <end position="419"/>
    </location>
</feature>
<dbReference type="AlphaFoldDB" id="J5QW88"/>
<keyword evidence="1 3" id="KW-0853">WD repeat</keyword>
<feature type="repeat" description="WD" evidence="3">
    <location>
        <begin position="250"/>
        <end position="291"/>
    </location>
</feature>
<dbReference type="InterPro" id="IPR014906">
    <property type="entry name" value="PRP4-like"/>
</dbReference>
<dbReference type="SUPFAM" id="SSF158230">
    <property type="entry name" value="PRP4-like"/>
    <property type="match status" value="1"/>
</dbReference>
<dbReference type="Pfam" id="PF08799">
    <property type="entry name" value="PRP4"/>
    <property type="match status" value="1"/>
</dbReference>
<evidence type="ECO:0000313" key="7">
    <source>
        <dbReference type="Proteomes" id="UP000002748"/>
    </source>
</evidence>
<feature type="compositionally biased region" description="Acidic residues" evidence="4">
    <location>
        <begin position="85"/>
        <end position="99"/>
    </location>
</feature>
<dbReference type="InterPro" id="IPR036322">
    <property type="entry name" value="WD40_repeat_dom_sf"/>
</dbReference>
<dbReference type="InterPro" id="IPR036285">
    <property type="entry name" value="PRP4-like_sf"/>
</dbReference>
<dbReference type="SUPFAM" id="SSF50978">
    <property type="entry name" value="WD40 repeat-like"/>
    <property type="match status" value="1"/>
</dbReference>
<evidence type="ECO:0000313" key="6">
    <source>
        <dbReference type="EMBL" id="EJT49428.1"/>
    </source>
</evidence>
<dbReference type="CDD" id="cd00200">
    <property type="entry name" value="WD40"/>
    <property type="match status" value="1"/>
</dbReference>
<dbReference type="InterPro" id="IPR001680">
    <property type="entry name" value="WD40_rpt"/>
</dbReference>
<dbReference type="PANTHER" id="PTHR19846:SF0">
    <property type="entry name" value="PRE-MRNA PROCESSING FACTOR 4"/>
    <property type="match status" value="1"/>
</dbReference>
<evidence type="ECO:0000256" key="4">
    <source>
        <dbReference type="SAM" id="MobiDB-lite"/>
    </source>
</evidence>
<evidence type="ECO:0000259" key="5">
    <source>
        <dbReference type="SMART" id="SM00500"/>
    </source>
</evidence>
<feature type="region of interest" description="Disordered" evidence="4">
    <location>
        <begin position="78"/>
        <end position="99"/>
    </location>
</feature>
<dbReference type="InterPro" id="IPR020472">
    <property type="entry name" value="WD40_PAC1"/>
</dbReference>
<dbReference type="GO" id="GO:0030621">
    <property type="term" value="F:U4 snRNA binding"/>
    <property type="evidence" value="ECO:0007669"/>
    <property type="project" value="TreeGrafter"/>
</dbReference>
<dbReference type="EMBL" id="ALBS01000171">
    <property type="protein sequence ID" value="EJT49428.1"/>
    <property type="molecule type" value="Genomic_DNA"/>
</dbReference>
<dbReference type="GO" id="GO:0017070">
    <property type="term" value="F:U6 snRNA binding"/>
    <property type="evidence" value="ECO:0007669"/>
    <property type="project" value="TreeGrafter"/>
</dbReference>
<feature type="compositionally biased region" description="Basic and acidic residues" evidence="4">
    <location>
        <begin position="425"/>
        <end position="438"/>
    </location>
</feature>
<dbReference type="GeneID" id="25984964"/>
<evidence type="ECO:0000256" key="2">
    <source>
        <dbReference type="ARBA" id="ARBA00022737"/>
    </source>
</evidence>
<feature type="region of interest" description="Disordered" evidence="4">
    <location>
        <begin position="409"/>
        <end position="451"/>
    </location>
</feature>
<dbReference type="KEGG" id="tasa:A1Q1_01450"/>
<dbReference type="PROSITE" id="PS50082">
    <property type="entry name" value="WD_REPEATS_2"/>
    <property type="match status" value="5"/>
</dbReference>
<dbReference type="VEuPathDB" id="FungiDB:A1Q1_01450"/>
<dbReference type="Pfam" id="PF00400">
    <property type="entry name" value="WD40"/>
    <property type="match status" value="5"/>
</dbReference>
<dbReference type="SMART" id="SM00500">
    <property type="entry name" value="SFM"/>
    <property type="match status" value="1"/>
</dbReference>
<proteinExistence type="predicted"/>
<dbReference type="Gene3D" id="2.130.10.10">
    <property type="entry name" value="YVTN repeat-like/Quinoprotein amine dehydrogenase"/>
    <property type="match status" value="3"/>
</dbReference>
<keyword evidence="2" id="KW-0677">Repeat</keyword>
<feature type="repeat" description="WD" evidence="3">
    <location>
        <begin position="158"/>
        <end position="199"/>
    </location>
</feature>
<dbReference type="PANTHER" id="PTHR19846">
    <property type="entry name" value="WD40 REPEAT PROTEIN"/>
    <property type="match status" value="1"/>
</dbReference>
<dbReference type="OrthoDB" id="540662at2759"/>
<dbReference type="InterPro" id="IPR019775">
    <property type="entry name" value="WD40_repeat_CS"/>
</dbReference>
<dbReference type="RefSeq" id="XP_014179964.1">
    <property type="nucleotide sequence ID" value="XM_014324489.1"/>
</dbReference>
<protein>
    <submittedName>
        <fullName evidence="6">RNA processing-related protein</fullName>
    </submittedName>
</protein>
<comment type="caution">
    <text evidence="6">The sequence shown here is derived from an EMBL/GenBank/DDBJ whole genome shotgun (WGS) entry which is preliminary data.</text>
</comment>
<reference evidence="6 7" key="1">
    <citation type="journal article" date="2012" name="Eukaryot. Cell">
        <title>Draft genome sequence of CBS 2479, the standard type strain of Trichosporon asahii.</title>
        <authorList>
            <person name="Yang R.Y."/>
            <person name="Li H.T."/>
            <person name="Zhu H."/>
            <person name="Zhou G.P."/>
            <person name="Wang M."/>
            <person name="Wang L."/>
        </authorList>
    </citation>
    <scope>NUCLEOTIDE SEQUENCE [LARGE SCALE GENOMIC DNA]</scope>
    <source>
        <strain evidence="7">ATCC 90039 / CBS 2479 / JCM 2466 / KCTC 7840 / NCYC 2677 / UAMH 7654</strain>
    </source>
</reference>
<dbReference type="PROSITE" id="PS00678">
    <property type="entry name" value="WD_REPEATS_1"/>
    <property type="match status" value="2"/>
</dbReference>
<dbReference type="Gene3D" id="4.10.280.110">
    <property type="entry name" value="Pre-mRNA processing factor 4 domain"/>
    <property type="match status" value="1"/>
</dbReference>
<dbReference type="PRINTS" id="PR00320">
    <property type="entry name" value="GPROTEINBRPT"/>
</dbReference>
<dbReference type="GO" id="GO:0000398">
    <property type="term" value="P:mRNA splicing, via spliceosome"/>
    <property type="evidence" value="ECO:0007669"/>
    <property type="project" value="TreeGrafter"/>
</dbReference>
<dbReference type="SMART" id="SM00320">
    <property type="entry name" value="WD40"/>
    <property type="match status" value="7"/>
</dbReference>
<accession>J5QW88</accession>
<evidence type="ECO:0000256" key="1">
    <source>
        <dbReference type="ARBA" id="ARBA00022574"/>
    </source>
</evidence>
<dbReference type="Proteomes" id="UP000002748">
    <property type="component" value="Unassembled WGS sequence"/>
</dbReference>
<feature type="domain" description="Pre-mRNA processing factor 4 (PRP4)-like" evidence="5">
    <location>
        <begin position="37"/>
        <end position="88"/>
    </location>
</feature>
<name>J5QW88_TRIAS</name>